<dbReference type="GO" id="GO:0007094">
    <property type="term" value="P:mitotic spindle assembly checkpoint signaling"/>
    <property type="evidence" value="ECO:0007669"/>
    <property type="project" value="TreeGrafter"/>
</dbReference>
<dbReference type="PANTHER" id="PTHR28260">
    <property type="entry name" value="SPINDLE POLE BODY COMPONENT SPC105"/>
    <property type="match status" value="1"/>
</dbReference>
<dbReference type="Proteomes" id="UP000188318">
    <property type="component" value="Unassembled WGS sequence"/>
</dbReference>
<feature type="compositionally biased region" description="Low complexity" evidence="2">
    <location>
        <begin position="225"/>
        <end position="242"/>
    </location>
</feature>
<feature type="region of interest" description="Disordered" evidence="2">
    <location>
        <begin position="414"/>
        <end position="445"/>
    </location>
</feature>
<feature type="compositionally biased region" description="Low complexity" evidence="2">
    <location>
        <begin position="1"/>
        <end position="12"/>
    </location>
</feature>
<dbReference type="PANTHER" id="PTHR28260:SF1">
    <property type="entry name" value="SPINDLE POLE BODY COMPONENT SPC105"/>
    <property type="match status" value="1"/>
</dbReference>
<evidence type="ECO:0000256" key="2">
    <source>
        <dbReference type="SAM" id="MobiDB-lite"/>
    </source>
</evidence>
<feature type="compositionally biased region" description="Acidic residues" evidence="2">
    <location>
        <begin position="312"/>
        <end position="321"/>
    </location>
</feature>
<dbReference type="EMBL" id="KV907499">
    <property type="protein sequence ID" value="OOF96092.1"/>
    <property type="molecule type" value="Genomic_DNA"/>
</dbReference>
<evidence type="ECO:0000259" key="3">
    <source>
        <dbReference type="SMART" id="SM00787"/>
    </source>
</evidence>
<dbReference type="OMA" id="WRMKLQE"/>
<feature type="compositionally biased region" description="Basic and acidic residues" evidence="2">
    <location>
        <begin position="414"/>
        <end position="423"/>
    </location>
</feature>
<dbReference type="OrthoDB" id="5592879at2759"/>
<dbReference type="SMART" id="SM00787">
    <property type="entry name" value="Spc7"/>
    <property type="match status" value="1"/>
</dbReference>
<feature type="region of interest" description="Disordered" evidence="2">
    <location>
        <begin position="610"/>
        <end position="795"/>
    </location>
</feature>
<dbReference type="GO" id="GO:0034501">
    <property type="term" value="P:protein localization to kinetochore"/>
    <property type="evidence" value="ECO:0007669"/>
    <property type="project" value="TreeGrafter"/>
</dbReference>
<feature type="compositionally biased region" description="Basic and acidic residues" evidence="2">
    <location>
        <begin position="827"/>
        <end position="842"/>
    </location>
</feature>
<gene>
    <name evidence="4" type="ORF">ASPCADRAFT_169098</name>
</gene>
<feature type="region of interest" description="Disordered" evidence="2">
    <location>
        <begin position="1330"/>
        <end position="1357"/>
    </location>
</feature>
<feature type="region of interest" description="Disordered" evidence="2">
    <location>
        <begin position="1"/>
        <end position="358"/>
    </location>
</feature>
<feature type="coiled-coil region" evidence="1">
    <location>
        <begin position="1191"/>
        <end position="1268"/>
    </location>
</feature>
<feature type="compositionally biased region" description="Polar residues" evidence="2">
    <location>
        <begin position="36"/>
        <end position="45"/>
    </location>
</feature>
<dbReference type="InterPro" id="IPR013253">
    <property type="entry name" value="Spc7_domain"/>
</dbReference>
<evidence type="ECO:0000256" key="1">
    <source>
        <dbReference type="SAM" id="Coils"/>
    </source>
</evidence>
<dbReference type="GO" id="GO:1990758">
    <property type="term" value="P:mitotic sister chromatid biorientation"/>
    <property type="evidence" value="ECO:0007669"/>
    <property type="project" value="TreeGrafter"/>
</dbReference>
<keyword evidence="5" id="KW-1185">Reference proteome</keyword>
<dbReference type="InterPro" id="IPR033338">
    <property type="entry name" value="Spc105/Spc7"/>
</dbReference>
<dbReference type="InterPro" id="IPR040850">
    <property type="entry name" value="Knl1_RWD_C"/>
</dbReference>
<dbReference type="Pfam" id="PF15402">
    <property type="entry name" value="MELT_2"/>
    <property type="match status" value="6"/>
</dbReference>
<accession>A0A1R3RNN2</accession>
<protein>
    <recommendedName>
        <fullName evidence="3">Spc7 kinetochore protein domain-containing protein</fullName>
    </recommendedName>
</protein>
<proteinExistence type="predicted"/>
<feature type="compositionally biased region" description="Basic and acidic residues" evidence="2">
    <location>
        <begin position="166"/>
        <end position="188"/>
    </location>
</feature>
<feature type="domain" description="Spc7 kinetochore protein" evidence="3">
    <location>
        <begin position="998"/>
        <end position="1326"/>
    </location>
</feature>
<feature type="compositionally biased region" description="Low complexity" evidence="2">
    <location>
        <begin position="283"/>
        <end position="300"/>
    </location>
</feature>
<evidence type="ECO:0000313" key="5">
    <source>
        <dbReference type="Proteomes" id="UP000188318"/>
    </source>
</evidence>
<feature type="region of interest" description="Disordered" evidence="2">
    <location>
        <begin position="895"/>
        <end position="1005"/>
    </location>
</feature>
<organism evidence="4 5">
    <name type="scientific">Aspergillus carbonarius (strain ITEM 5010)</name>
    <dbReference type="NCBI Taxonomy" id="602072"/>
    <lineage>
        <taxon>Eukaryota</taxon>
        <taxon>Fungi</taxon>
        <taxon>Dikarya</taxon>
        <taxon>Ascomycota</taxon>
        <taxon>Pezizomycotina</taxon>
        <taxon>Eurotiomycetes</taxon>
        <taxon>Eurotiomycetidae</taxon>
        <taxon>Eurotiales</taxon>
        <taxon>Aspergillaceae</taxon>
        <taxon>Aspergillus</taxon>
        <taxon>Aspergillus subgen. Circumdati</taxon>
    </lineage>
</organism>
<feature type="compositionally biased region" description="Acidic residues" evidence="2">
    <location>
        <begin position="990"/>
        <end position="1003"/>
    </location>
</feature>
<dbReference type="Pfam" id="PF08317">
    <property type="entry name" value="Spc7"/>
    <property type="match status" value="1"/>
</dbReference>
<evidence type="ECO:0000313" key="4">
    <source>
        <dbReference type="EMBL" id="OOF96092.1"/>
    </source>
</evidence>
<name>A0A1R3RNN2_ASPC5</name>
<feature type="compositionally biased region" description="Polar residues" evidence="2">
    <location>
        <begin position="738"/>
        <end position="751"/>
    </location>
</feature>
<feature type="region of interest" description="Disordered" evidence="2">
    <location>
        <begin position="812"/>
        <end position="865"/>
    </location>
</feature>
<dbReference type="SMART" id="SM01315">
    <property type="entry name" value="Spc7_N"/>
    <property type="match status" value="1"/>
</dbReference>
<dbReference type="VEuPathDB" id="FungiDB:ASPCADRAFT_169098"/>
<sequence length="1535" mass="168145">MASRSDSAGSSRPRSRRSIAHVPRSQLTSALEKENATTNISSSQPIGERPKLAGKDKKSRSKSLGPGGLDALQDSNGNRRKSTAAFPLKSILKPTVPVSPVRNIPTFEETRRRTPARGPSHNDGNGEGQDQGKEGLLIDFDTPAQPSGSSGDDRANPFDSFNAASIRDEMAAVREREEKEQRERERKMILQQREARRKSMANRRVSFAPEATLHTWNVVEIPDDSTSSSTSNSTRRASSLANQAPQNQAGPTEPPSSPDLDAESDIGFSPVQYPDLQQLQNRSMSSQEMSSSPFSGSSVDGSEDTGIQGMQDDVDDEDDDNSSTSGFDGESTAMSMDDMSVHSAVTARSDGSETSSSARLNEALRQAAREAGTRGIEDDDGDMSMEIADQEITGAFQPWIKKGERQSFDWEDISARHDQENVRPSESVADQPAFADAASEDEDEDLSMDVTNAIGRILPGQRSRRQSTLRRKSTSEETIYDEQTMELTNVVGGIAQPISPARSMGADSNADEDEGMTMEFTSVVGGVLNKPFTTNDVDANDHDQAESFTPIAKPRSFSGWDNEEDDMDDGMEMEITGAIGGILPAAEEHAELMDEDQTEGMEVTAAVGKILSSRTEPQAEPQDRDEAEEAMDVEPVAARLDSSPFQESARHSPAKSPTSFHVAAVASESGSLSLASVRSRRTRHSLSHAASSTPISHTPELSPNENPVSPPKQLTPQASGLSPTTTTPPKTMDLKSPTPENLSQPEPQGPTSERRSPRRKSLFGNAATGESAPLFVLQPHGKRRSSGLGIDREGLGSPKVAAMLDKRRSIGEEAPQFVPQEQSKQGVRFEDPVKLQEEVEREREEEENREDGHIPPPNLDPTANLKDMISSLTPKKNKLRGRKSLHVGAARGVLGKRPVELDIDDEDVDNTPKRLRGRVDVSPVKNIRLPAPPSKDETVGRAARSPLKLFSGSPLKMSTTPSQEPKGRSLTTSPAKTGLESSKSPSGVESTEEQEPMVEDSGPESEPIQLQDFLNMTNIHFMELTTTKRRHTTAPDSATKRAMRLSTESEAKSSASDFEACVAAGFCTVPMLELYQHSCRELKSYISEGRQIIRSIETETFADNPPLFREYMTAPPDIRLLMDNQFRNVKTHARLLSKATWYEWRMKLLEGLKDGLGRHVQEMKADGDLLSKHETLLGGVVPALVEKHSTLEGEATRLQQLADEMENCDQDELHSAREKLVGIEAEIEERKRQLRKMQDELKDKTDTIESGTELKAEYTAQIQEAERVKEECRGWSAKEISELKESVRNIERQTGWSIISATSEEESPAGPTVTMTYRSQLQLTFHPASFHTESDSQTPPPELKHAPTNGSKRPIPTPQLSPISLLVLKSLQNHITTTQPSTTPKQLLRFVSQAWDLTLKLEEEARMLEFCGVTKLKLLEVEDTPSLRARCTLLGPITKPSTAGSTKRRIDVDFAVKTRILHNQEQETGKIGTLDIQTDVLASKVYGFGSGNEAGISETEMRSILSTGLGEKTSDLKLGGGVWSTAVRKLTGAVF</sequence>
<dbReference type="Pfam" id="PF18210">
    <property type="entry name" value="Knl1_RWD_C"/>
    <property type="match status" value="1"/>
</dbReference>
<dbReference type="STRING" id="602072.A0A1R3RNN2"/>
<dbReference type="GO" id="GO:0000776">
    <property type="term" value="C:kinetochore"/>
    <property type="evidence" value="ECO:0007669"/>
    <property type="project" value="TreeGrafter"/>
</dbReference>
<feature type="compositionally biased region" description="Polar residues" evidence="2">
    <location>
        <begin position="956"/>
        <end position="989"/>
    </location>
</feature>
<feature type="compositionally biased region" description="Acidic residues" evidence="2">
    <location>
        <begin position="623"/>
        <end position="632"/>
    </location>
</feature>
<keyword evidence="1" id="KW-0175">Coiled coil</keyword>
<feature type="compositionally biased region" description="Polar residues" evidence="2">
    <location>
        <begin position="688"/>
        <end position="729"/>
    </location>
</feature>
<reference evidence="5" key="1">
    <citation type="journal article" date="2017" name="Genome Biol.">
        <title>Comparative genomics reveals high biological diversity and specific adaptations in the industrially and medically important fungal genus Aspergillus.</title>
        <authorList>
            <person name="de Vries R.P."/>
            <person name="Riley R."/>
            <person name="Wiebenga A."/>
            <person name="Aguilar-Osorio G."/>
            <person name="Amillis S."/>
            <person name="Uchima C.A."/>
            <person name="Anderluh G."/>
            <person name="Asadollahi M."/>
            <person name="Askin M."/>
            <person name="Barry K."/>
            <person name="Battaglia E."/>
            <person name="Bayram O."/>
            <person name="Benocci T."/>
            <person name="Braus-Stromeyer S.A."/>
            <person name="Caldana C."/>
            <person name="Canovas D."/>
            <person name="Cerqueira G.C."/>
            <person name="Chen F."/>
            <person name="Chen W."/>
            <person name="Choi C."/>
            <person name="Clum A."/>
            <person name="Dos Santos R.A."/>
            <person name="Damasio A.R."/>
            <person name="Diallinas G."/>
            <person name="Emri T."/>
            <person name="Fekete E."/>
            <person name="Flipphi M."/>
            <person name="Freyberg S."/>
            <person name="Gallo A."/>
            <person name="Gournas C."/>
            <person name="Habgood R."/>
            <person name="Hainaut M."/>
            <person name="Harispe M.L."/>
            <person name="Henrissat B."/>
            <person name="Hilden K.S."/>
            <person name="Hope R."/>
            <person name="Hossain A."/>
            <person name="Karabika E."/>
            <person name="Karaffa L."/>
            <person name="Karanyi Z."/>
            <person name="Krasevec N."/>
            <person name="Kuo A."/>
            <person name="Kusch H."/>
            <person name="LaButti K."/>
            <person name="Lagendijk E.L."/>
            <person name="Lapidus A."/>
            <person name="Levasseur A."/>
            <person name="Lindquist E."/>
            <person name="Lipzen A."/>
            <person name="Logrieco A.F."/>
            <person name="MacCabe A."/>
            <person name="Maekelae M.R."/>
            <person name="Malavazi I."/>
            <person name="Melin P."/>
            <person name="Meyer V."/>
            <person name="Mielnichuk N."/>
            <person name="Miskei M."/>
            <person name="Molnar A.P."/>
            <person name="Mule G."/>
            <person name="Ngan C.Y."/>
            <person name="Orejas M."/>
            <person name="Orosz E."/>
            <person name="Ouedraogo J.P."/>
            <person name="Overkamp K.M."/>
            <person name="Park H.-S."/>
            <person name="Perrone G."/>
            <person name="Piumi F."/>
            <person name="Punt P.J."/>
            <person name="Ram A.F."/>
            <person name="Ramon A."/>
            <person name="Rauscher S."/>
            <person name="Record E."/>
            <person name="Riano-Pachon D.M."/>
            <person name="Robert V."/>
            <person name="Roehrig J."/>
            <person name="Ruller R."/>
            <person name="Salamov A."/>
            <person name="Salih N.S."/>
            <person name="Samson R.A."/>
            <person name="Sandor E."/>
            <person name="Sanguinetti M."/>
            <person name="Schuetze T."/>
            <person name="Sepcic K."/>
            <person name="Shelest E."/>
            <person name="Sherlock G."/>
            <person name="Sophianopoulou V."/>
            <person name="Squina F.M."/>
            <person name="Sun H."/>
            <person name="Susca A."/>
            <person name="Todd R.B."/>
            <person name="Tsang A."/>
            <person name="Unkles S.E."/>
            <person name="van de Wiele N."/>
            <person name="van Rossen-Uffink D."/>
            <person name="Oliveira J.V."/>
            <person name="Vesth T.C."/>
            <person name="Visser J."/>
            <person name="Yu J.-H."/>
            <person name="Zhou M."/>
            <person name="Andersen M.R."/>
            <person name="Archer D.B."/>
            <person name="Baker S.E."/>
            <person name="Benoit I."/>
            <person name="Brakhage A.A."/>
            <person name="Braus G.H."/>
            <person name="Fischer R."/>
            <person name="Frisvad J.C."/>
            <person name="Goldman G.H."/>
            <person name="Houbraken J."/>
            <person name="Oakley B."/>
            <person name="Pocsi I."/>
            <person name="Scazzocchio C."/>
            <person name="Seiboth B."/>
            <person name="vanKuyk P.A."/>
            <person name="Wortman J."/>
            <person name="Dyer P.S."/>
            <person name="Grigoriev I.V."/>
        </authorList>
    </citation>
    <scope>NUCLEOTIDE SEQUENCE [LARGE SCALE GENOMIC DNA]</scope>
    <source>
        <strain evidence="5">ITEM 5010</strain>
    </source>
</reference>